<keyword evidence="1" id="KW-0812">Transmembrane</keyword>
<comment type="caution">
    <text evidence="2">The sequence shown here is derived from an EMBL/GenBank/DDBJ whole genome shotgun (WGS) entry which is preliminary data.</text>
</comment>
<dbReference type="Proteomes" id="UP000606008">
    <property type="component" value="Unassembled WGS sequence"/>
</dbReference>
<gene>
    <name evidence="2" type="ORF">F7231_09060</name>
</gene>
<organism evidence="2 3">
    <name type="scientific">Fibrivirga algicola</name>
    <dbReference type="NCBI Taxonomy" id="2950420"/>
    <lineage>
        <taxon>Bacteria</taxon>
        <taxon>Pseudomonadati</taxon>
        <taxon>Bacteroidota</taxon>
        <taxon>Cytophagia</taxon>
        <taxon>Cytophagales</taxon>
        <taxon>Spirosomataceae</taxon>
        <taxon>Fibrivirga</taxon>
    </lineage>
</organism>
<feature type="transmembrane region" description="Helical" evidence="1">
    <location>
        <begin position="44"/>
        <end position="66"/>
    </location>
</feature>
<proteinExistence type="predicted"/>
<accession>A0ABX0QI22</accession>
<dbReference type="EMBL" id="WAEL01000003">
    <property type="protein sequence ID" value="NID10323.1"/>
    <property type="molecule type" value="Genomic_DNA"/>
</dbReference>
<reference evidence="3" key="2">
    <citation type="submission" date="2023-07" db="EMBL/GenBank/DDBJ databases">
        <authorList>
            <person name="Jung D.-H."/>
        </authorList>
    </citation>
    <scope>NUCLEOTIDE SEQUENCE [LARGE SCALE GENOMIC DNA]</scope>
    <source>
        <strain evidence="3">JA-25</strain>
    </source>
</reference>
<sequence>MTKYADWLKATGVVAGALGGYLYWHKIGCLTGHCPIQSHWQTMLAWGSIMGFLLVDSGLELILTIYRRYGNAKKTTLQ</sequence>
<feature type="transmembrane region" description="Helical" evidence="1">
    <location>
        <begin position="7"/>
        <end position="24"/>
    </location>
</feature>
<keyword evidence="1" id="KW-0472">Membrane</keyword>
<keyword evidence="3" id="KW-1185">Reference proteome</keyword>
<protein>
    <submittedName>
        <fullName evidence="2">Uncharacterized protein</fullName>
    </submittedName>
</protein>
<dbReference type="RefSeq" id="WP_166691619.1">
    <property type="nucleotide sequence ID" value="NZ_WAEL01000003.1"/>
</dbReference>
<evidence type="ECO:0000313" key="3">
    <source>
        <dbReference type="Proteomes" id="UP000606008"/>
    </source>
</evidence>
<reference evidence="3" key="1">
    <citation type="submission" date="2019-09" db="EMBL/GenBank/DDBJ databases">
        <authorList>
            <person name="Jung D.-H."/>
        </authorList>
    </citation>
    <scope>NUCLEOTIDE SEQUENCE [LARGE SCALE GENOMIC DNA]</scope>
    <source>
        <strain evidence="3">JA-25</strain>
    </source>
</reference>
<name>A0ABX0QI22_9BACT</name>
<keyword evidence="1" id="KW-1133">Transmembrane helix</keyword>
<evidence type="ECO:0000256" key="1">
    <source>
        <dbReference type="SAM" id="Phobius"/>
    </source>
</evidence>
<evidence type="ECO:0000313" key="2">
    <source>
        <dbReference type="EMBL" id="NID10323.1"/>
    </source>
</evidence>